<protein>
    <submittedName>
        <fullName evidence="2">Uncharacterized protein</fullName>
    </submittedName>
</protein>
<dbReference type="EMBL" id="HBHX01057511">
    <property type="protein sequence ID" value="CAE0137438.1"/>
    <property type="molecule type" value="Transcribed_RNA"/>
</dbReference>
<accession>A0A7S3BJL2</accession>
<feature type="compositionally biased region" description="Polar residues" evidence="1">
    <location>
        <begin position="421"/>
        <end position="433"/>
    </location>
</feature>
<reference evidence="2" key="1">
    <citation type="submission" date="2021-01" db="EMBL/GenBank/DDBJ databases">
        <authorList>
            <person name="Corre E."/>
            <person name="Pelletier E."/>
            <person name="Niang G."/>
            <person name="Scheremetjew M."/>
            <person name="Finn R."/>
            <person name="Kale V."/>
            <person name="Holt S."/>
            <person name="Cochrane G."/>
            <person name="Meng A."/>
            <person name="Brown T."/>
            <person name="Cohen L."/>
        </authorList>
    </citation>
    <scope>NUCLEOTIDE SEQUENCE</scope>
    <source>
        <strain evidence="2">CCMP281</strain>
    </source>
</reference>
<sequence length="441" mass="47736">MSQQPMARRQEEFSKMGLALDGGKLEDGGSDGPFDGAAEDEVGWGGRMDPQGALRNTRVRHLLGSPSSLHDLRKLPIGRASSAIIFTDAEADADGESSQLQAHLHEEGSMSLRLVDADAMKASIFLRQLRQEVVERRKQLGLQAGSRSASSSQGVGTQADAGSSTPALSGGLIIVTQFVDVHTRRLLQRQPDLLEPLAAPQLREDAEAEGQGGSGVEAIVFRRNKIESAVLVSAAHSDASWSSLNSLLDPTVDAELQIIQIQDLFGSNPQTQRATGGRQSVVLARYSFQQLYDLLQWLGLGTLIGWRRRRRPADTMLTDRGRLTTRLRRRLGQDCKEPSRRTGLAPNPQGSAKGSASLPDLESILWEDVVLNPSGKGAELSWLGDERLIVIQETSAQMQRHSCKKGRRSINAIEAVLPADGSSQTATHHSLPTRSHGAMCA</sequence>
<name>A0A7S3BJL2_9EUKA</name>
<feature type="region of interest" description="Disordered" evidence="1">
    <location>
        <begin position="141"/>
        <end position="164"/>
    </location>
</feature>
<proteinExistence type="predicted"/>
<feature type="region of interest" description="Disordered" evidence="1">
    <location>
        <begin position="1"/>
        <end position="33"/>
    </location>
</feature>
<feature type="region of interest" description="Disordered" evidence="1">
    <location>
        <begin position="332"/>
        <end position="356"/>
    </location>
</feature>
<feature type="region of interest" description="Disordered" evidence="1">
    <location>
        <begin position="420"/>
        <end position="441"/>
    </location>
</feature>
<dbReference type="AlphaFoldDB" id="A0A7S3BJL2"/>
<gene>
    <name evidence="2" type="ORF">HERI1096_LOCUS31741</name>
</gene>
<evidence type="ECO:0000256" key="1">
    <source>
        <dbReference type="SAM" id="MobiDB-lite"/>
    </source>
</evidence>
<feature type="compositionally biased region" description="Polar residues" evidence="1">
    <location>
        <begin position="154"/>
        <end position="164"/>
    </location>
</feature>
<organism evidence="2">
    <name type="scientific">Haptolina ericina</name>
    <dbReference type="NCBI Taxonomy" id="156174"/>
    <lineage>
        <taxon>Eukaryota</taxon>
        <taxon>Haptista</taxon>
        <taxon>Haptophyta</taxon>
        <taxon>Prymnesiophyceae</taxon>
        <taxon>Prymnesiales</taxon>
        <taxon>Prymnesiaceae</taxon>
        <taxon>Haptolina</taxon>
    </lineage>
</organism>
<evidence type="ECO:0000313" key="2">
    <source>
        <dbReference type="EMBL" id="CAE0137438.1"/>
    </source>
</evidence>
<feature type="compositionally biased region" description="Low complexity" evidence="1">
    <location>
        <begin position="141"/>
        <end position="153"/>
    </location>
</feature>